<geneLocation type="plasmid" evidence="2 3">
    <name>unnamed2</name>
</geneLocation>
<dbReference type="RefSeq" id="WP_248652905.1">
    <property type="nucleotide sequence ID" value="NZ_CP096661.1"/>
</dbReference>
<feature type="region of interest" description="Disordered" evidence="1">
    <location>
        <begin position="1"/>
        <end position="31"/>
    </location>
</feature>
<evidence type="ECO:0000313" key="3">
    <source>
        <dbReference type="Proteomes" id="UP000830729"/>
    </source>
</evidence>
<proteinExistence type="predicted"/>
<feature type="compositionally biased region" description="Low complexity" evidence="1">
    <location>
        <begin position="1"/>
        <end position="16"/>
    </location>
</feature>
<dbReference type="KEGG" id="halx:M0R89_20610"/>
<dbReference type="EMBL" id="CP096661">
    <property type="protein sequence ID" value="UPV76872.1"/>
    <property type="molecule type" value="Genomic_DNA"/>
</dbReference>
<sequence>MSQNPNSHSDSSASPPSDLPEDLADRLPQLNESELRAVVSHARSLLPEPPTVEDLLEAKSGEELLEVDEKEGYTMVAKKQPCAEGCDECPHGPYLYHVRVENHPERGKEPSLHWEFIGPVSES</sequence>
<organism evidence="2 3">
    <name type="scientific">Halorussus limi</name>
    <dbReference type="NCBI Taxonomy" id="2938695"/>
    <lineage>
        <taxon>Archaea</taxon>
        <taxon>Methanobacteriati</taxon>
        <taxon>Methanobacteriota</taxon>
        <taxon>Stenosarchaea group</taxon>
        <taxon>Halobacteria</taxon>
        <taxon>Halobacteriales</taxon>
        <taxon>Haladaptataceae</taxon>
        <taxon>Halorussus</taxon>
    </lineage>
</organism>
<dbReference type="GeneID" id="72187655"/>
<reference evidence="2 3" key="1">
    <citation type="submission" date="2022-04" db="EMBL/GenBank/DDBJ databases">
        <title>Diverse halophilic archaea isolated from saline environments.</title>
        <authorList>
            <person name="Cui H.-L."/>
        </authorList>
    </citation>
    <scope>NUCLEOTIDE SEQUENCE [LARGE SCALE GENOMIC DNA]</scope>
    <source>
        <strain evidence="2 3">XZYJT49</strain>
        <plasmid evidence="2 3">unnamed2</plasmid>
    </source>
</reference>
<keyword evidence="3" id="KW-1185">Reference proteome</keyword>
<dbReference type="AlphaFoldDB" id="A0A8U0I0E0"/>
<gene>
    <name evidence="2" type="ORF">M0R89_20610</name>
</gene>
<name>A0A8U0I0E0_9EURY</name>
<dbReference type="Proteomes" id="UP000830729">
    <property type="component" value="Plasmid unnamed2"/>
</dbReference>
<protein>
    <submittedName>
        <fullName evidence="2">Uncharacterized protein</fullName>
    </submittedName>
</protein>
<keyword evidence="2" id="KW-0614">Plasmid</keyword>
<evidence type="ECO:0000256" key="1">
    <source>
        <dbReference type="SAM" id="MobiDB-lite"/>
    </source>
</evidence>
<evidence type="ECO:0000313" key="2">
    <source>
        <dbReference type="EMBL" id="UPV76872.1"/>
    </source>
</evidence>
<accession>A0A8U0I0E0</accession>